<keyword evidence="3" id="KW-1185">Reference proteome</keyword>
<dbReference type="Proteomes" id="UP000559256">
    <property type="component" value="Unassembled WGS sequence"/>
</dbReference>
<dbReference type="OrthoDB" id="3230513at2759"/>
<gene>
    <name evidence="2" type="ORF">D9758_008885</name>
</gene>
<evidence type="ECO:0000313" key="3">
    <source>
        <dbReference type="Proteomes" id="UP000559256"/>
    </source>
</evidence>
<feature type="compositionally biased region" description="Low complexity" evidence="1">
    <location>
        <begin position="83"/>
        <end position="93"/>
    </location>
</feature>
<feature type="region of interest" description="Disordered" evidence="1">
    <location>
        <begin position="61"/>
        <end position="165"/>
    </location>
</feature>
<sequence length="258" mass="28552">MVQSPPLRRDMSHRKPVPVYVPSPRSSPDLPQLPINPKISDAHQAHTVTLCASESELPEILLSTPKDASDSSTLNRPTENAESSSYGSVYSQSTTARLKHGLPQTYRPPTPPLASNKKRKIPEDNRDFLTVPPVTQQGVRDSYFPPVPGFRTQPSPPGSPQTLSPQQSFQTEKTLVSTHSAPEFRYSTWQSTRPNQTTDQWHDLPVLPMHVIKPRRGSGSIESSSSKAASLPSARKWWLHKKWSSLRSAVHGCLSTAP</sequence>
<evidence type="ECO:0000313" key="2">
    <source>
        <dbReference type="EMBL" id="KAF5344153.1"/>
    </source>
</evidence>
<dbReference type="EMBL" id="JAACJM010000129">
    <property type="protein sequence ID" value="KAF5344153.1"/>
    <property type="molecule type" value="Genomic_DNA"/>
</dbReference>
<dbReference type="AlphaFoldDB" id="A0A8H5CNJ6"/>
<evidence type="ECO:0000256" key="1">
    <source>
        <dbReference type="SAM" id="MobiDB-lite"/>
    </source>
</evidence>
<proteinExistence type="predicted"/>
<name>A0A8H5CNJ6_9AGAR</name>
<feature type="region of interest" description="Disordered" evidence="1">
    <location>
        <begin position="1"/>
        <end position="41"/>
    </location>
</feature>
<feature type="compositionally biased region" description="Polar residues" evidence="1">
    <location>
        <begin position="70"/>
        <end position="82"/>
    </location>
</feature>
<comment type="caution">
    <text evidence="2">The sequence shown here is derived from an EMBL/GenBank/DDBJ whole genome shotgun (WGS) entry which is preliminary data.</text>
</comment>
<feature type="compositionally biased region" description="Low complexity" evidence="1">
    <location>
        <begin position="17"/>
        <end position="28"/>
    </location>
</feature>
<organism evidence="2 3">
    <name type="scientific">Tetrapyrgos nigripes</name>
    <dbReference type="NCBI Taxonomy" id="182062"/>
    <lineage>
        <taxon>Eukaryota</taxon>
        <taxon>Fungi</taxon>
        <taxon>Dikarya</taxon>
        <taxon>Basidiomycota</taxon>
        <taxon>Agaricomycotina</taxon>
        <taxon>Agaricomycetes</taxon>
        <taxon>Agaricomycetidae</taxon>
        <taxon>Agaricales</taxon>
        <taxon>Marasmiineae</taxon>
        <taxon>Marasmiaceae</taxon>
        <taxon>Tetrapyrgos</taxon>
    </lineage>
</organism>
<reference evidence="2 3" key="1">
    <citation type="journal article" date="2020" name="ISME J.">
        <title>Uncovering the hidden diversity of litter-decomposition mechanisms in mushroom-forming fungi.</title>
        <authorList>
            <person name="Floudas D."/>
            <person name="Bentzer J."/>
            <person name="Ahren D."/>
            <person name="Johansson T."/>
            <person name="Persson P."/>
            <person name="Tunlid A."/>
        </authorList>
    </citation>
    <scope>NUCLEOTIDE SEQUENCE [LARGE SCALE GENOMIC DNA]</scope>
    <source>
        <strain evidence="2 3">CBS 291.85</strain>
    </source>
</reference>
<protein>
    <submittedName>
        <fullName evidence="2">Uncharacterized protein</fullName>
    </submittedName>
</protein>
<accession>A0A8H5CNJ6</accession>